<evidence type="ECO:0000313" key="5">
    <source>
        <dbReference type="Proteomes" id="UP001586593"/>
    </source>
</evidence>
<evidence type="ECO:0000256" key="3">
    <source>
        <dbReference type="SAM" id="SignalP"/>
    </source>
</evidence>
<organism evidence="4 5">
    <name type="scientific">Phialemonium thermophilum</name>
    <dbReference type="NCBI Taxonomy" id="223376"/>
    <lineage>
        <taxon>Eukaryota</taxon>
        <taxon>Fungi</taxon>
        <taxon>Dikarya</taxon>
        <taxon>Ascomycota</taxon>
        <taxon>Pezizomycotina</taxon>
        <taxon>Sordariomycetes</taxon>
        <taxon>Sordariomycetidae</taxon>
        <taxon>Cephalothecales</taxon>
        <taxon>Cephalothecaceae</taxon>
        <taxon>Phialemonium</taxon>
    </lineage>
</organism>
<protein>
    <submittedName>
        <fullName evidence="4">Uncharacterized protein</fullName>
    </submittedName>
</protein>
<evidence type="ECO:0000313" key="4">
    <source>
        <dbReference type="EMBL" id="KAL1866813.1"/>
    </source>
</evidence>
<keyword evidence="3" id="KW-0732">Signal</keyword>
<keyword evidence="5" id="KW-1185">Reference proteome</keyword>
<dbReference type="Proteomes" id="UP001586593">
    <property type="component" value="Unassembled WGS sequence"/>
</dbReference>
<gene>
    <name evidence="4" type="ORF">VTK73DRAFT_4512</name>
</gene>
<sequence>MKLPNRAVAGLLGASCVLAHQASSWDALPNMSACPDSVDSLGYSPGSWTFAHDIALPLSCAHRPKLLYFSTNNVLEGADDHRPAYAATTYRGSRLKMRAMGPYAFGNPAPGEKTASVNFKIGWRTGGTGPITPQAVTAATQIQDFIGHADSANVTTAFAHYGNTVVGIYAGRGIVNRGFATGALGDFVHHVETVGMSQTLLFQHCGGGLSSDVTMGIVADTSGGLAALNAANDIVRSWEKAE</sequence>
<dbReference type="EMBL" id="JAZHXJ010000256">
    <property type="protein sequence ID" value="KAL1866813.1"/>
    <property type="molecule type" value="Genomic_DNA"/>
</dbReference>
<proteinExistence type="predicted"/>
<keyword evidence="2" id="KW-0843">Virulence</keyword>
<feature type="signal peptide" evidence="3">
    <location>
        <begin position="1"/>
        <end position="19"/>
    </location>
</feature>
<dbReference type="PANTHER" id="PTHR47700">
    <property type="entry name" value="V CHITINASE, PUTATIVE (AFU_ORTHOLOGUE AFUA_6G13720)-RELATED"/>
    <property type="match status" value="1"/>
</dbReference>
<reference evidence="4 5" key="1">
    <citation type="journal article" date="2024" name="Commun. Biol.">
        <title>Comparative genomic analysis of thermophilic fungi reveals convergent evolutionary adaptations and gene losses.</title>
        <authorList>
            <person name="Steindorff A.S."/>
            <person name="Aguilar-Pontes M.V."/>
            <person name="Robinson A.J."/>
            <person name="Andreopoulos B."/>
            <person name="LaButti K."/>
            <person name="Kuo A."/>
            <person name="Mondo S."/>
            <person name="Riley R."/>
            <person name="Otillar R."/>
            <person name="Haridas S."/>
            <person name="Lipzen A."/>
            <person name="Grimwood J."/>
            <person name="Schmutz J."/>
            <person name="Clum A."/>
            <person name="Reid I.D."/>
            <person name="Moisan M.C."/>
            <person name="Butler G."/>
            <person name="Nguyen T.T.M."/>
            <person name="Dewar K."/>
            <person name="Conant G."/>
            <person name="Drula E."/>
            <person name="Henrissat B."/>
            <person name="Hansel C."/>
            <person name="Singer S."/>
            <person name="Hutchinson M.I."/>
            <person name="de Vries R.P."/>
            <person name="Natvig D.O."/>
            <person name="Powell A.J."/>
            <person name="Tsang A."/>
            <person name="Grigoriev I.V."/>
        </authorList>
    </citation>
    <scope>NUCLEOTIDE SEQUENCE [LARGE SCALE GENOMIC DNA]</scope>
    <source>
        <strain evidence="4 5">ATCC 24622</strain>
    </source>
</reference>
<keyword evidence="1" id="KW-0147">Chitin-binding</keyword>
<name>A0ABR3WTA8_9PEZI</name>
<evidence type="ECO:0000256" key="2">
    <source>
        <dbReference type="ARBA" id="ARBA00023026"/>
    </source>
</evidence>
<dbReference type="InterPro" id="IPR053214">
    <property type="entry name" value="LysM12-like"/>
</dbReference>
<feature type="chain" id="PRO_5047090316" evidence="3">
    <location>
        <begin position="20"/>
        <end position="242"/>
    </location>
</feature>
<comment type="caution">
    <text evidence="4">The sequence shown here is derived from an EMBL/GenBank/DDBJ whole genome shotgun (WGS) entry which is preliminary data.</text>
</comment>
<accession>A0ABR3WTA8</accession>
<dbReference type="PANTHER" id="PTHR47700:SF2">
    <property type="entry name" value="CHITINASE"/>
    <property type="match status" value="1"/>
</dbReference>
<evidence type="ECO:0000256" key="1">
    <source>
        <dbReference type="ARBA" id="ARBA00022669"/>
    </source>
</evidence>